<dbReference type="PROSITE" id="PS00012">
    <property type="entry name" value="PHOSPHOPANTETHEINE"/>
    <property type="match status" value="1"/>
</dbReference>
<dbReference type="PROSITE" id="PS50075">
    <property type="entry name" value="CARRIER"/>
    <property type="match status" value="1"/>
</dbReference>
<evidence type="ECO:0000256" key="4">
    <source>
        <dbReference type="ARBA" id="ARBA00022857"/>
    </source>
</evidence>
<feature type="domain" description="Ketosynthase family 3 (KS3)" evidence="11">
    <location>
        <begin position="4"/>
        <end position="430"/>
    </location>
</feature>
<dbReference type="InterPro" id="IPR032821">
    <property type="entry name" value="PKS_assoc"/>
</dbReference>
<feature type="active site" description="Proton donor; for dehydratase activity" evidence="8">
    <location>
        <position position="1172"/>
    </location>
</feature>
<reference evidence="13 14" key="1">
    <citation type="submission" date="2014-04" db="EMBL/GenBank/DDBJ databases">
        <authorList>
            <consortium name="DOE Joint Genome Institute"/>
            <person name="Kuo A."/>
            <person name="Martino E."/>
            <person name="Perotto S."/>
            <person name="Kohler A."/>
            <person name="Nagy L.G."/>
            <person name="Floudas D."/>
            <person name="Copeland A."/>
            <person name="Barry K.W."/>
            <person name="Cichocki N."/>
            <person name="Veneault-Fourrey C."/>
            <person name="LaButti K."/>
            <person name="Lindquist E.A."/>
            <person name="Lipzen A."/>
            <person name="Lundell T."/>
            <person name="Morin E."/>
            <person name="Murat C."/>
            <person name="Sun H."/>
            <person name="Tunlid A."/>
            <person name="Henrissat B."/>
            <person name="Grigoriev I.V."/>
            <person name="Hibbett D.S."/>
            <person name="Martin F."/>
            <person name="Nordberg H.P."/>
            <person name="Cantor M.N."/>
            <person name="Hua S.X."/>
        </authorList>
    </citation>
    <scope>NUCLEOTIDE SEQUENCE [LARGE SCALE GENOMIC DNA]</scope>
    <source>
        <strain evidence="13 14">Zn</strain>
    </source>
</reference>
<dbReference type="SMART" id="SM00825">
    <property type="entry name" value="PKS_KS"/>
    <property type="match status" value="1"/>
</dbReference>
<dbReference type="Gene3D" id="3.40.47.10">
    <property type="match status" value="1"/>
</dbReference>
<dbReference type="STRING" id="913774.A0A0C3CWP4"/>
<keyword evidence="14" id="KW-1185">Reference proteome</keyword>
<keyword evidence="2" id="KW-0597">Phosphoprotein</keyword>
<dbReference type="InterPro" id="IPR056501">
    <property type="entry name" value="NAD-bd_HRPKS_sdrA"/>
</dbReference>
<dbReference type="InParanoid" id="A0A0C3CWP4"/>
<dbReference type="InterPro" id="IPR049900">
    <property type="entry name" value="PKS_mFAS_DH"/>
</dbReference>
<dbReference type="CDD" id="cd02440">
    <property type="entry name" value="AdoMet_MTases"/>
    <property type="match status" value="1"/>
</dbReference>
<dbReference type="Pfam" id="PF14765">
    <property type="entry name" value="PS-DH"/>
    <property type="match status" value="1"/>
</dbReference>
<dbReference type="CDD" id="cd05195">
    <property type="entry name" value="enoyl_red"/>
    <property type="match status" value="1"/>
</dbReference>
<organism evidence="13 14">
    <name type="scientific">Oidiodendron maius (strain Zn)</name>
    <dbReference type="NCBI Taxonomy" id="913774"/>
    <lineage>
        <taxon>Eukaryota</taxon>
        <taxon>Fungi</taxon>
        <taxon>Dikarya</taxon>
        <taxon>Ascomycota</taxon>
        <taxon>Pezizomycotina</taxon>
        <taxon>Leotiomycetes</taxon>
        <taxon>Leotiomycetes incertae sedis</taxon>
        <taxon>Myxotrichaceae</taxon>
        <taxon>Oidiodendron</taxon>
    </lineage>
</organism>
<dbReference type="HOGENOM" id="CLU_000022_31_0_1"/>
<evidence type="ECO:0000256" key="7">
    <source>
        <dbReference type="ARBA" id="ARBA00023315"/>
    </source>
</evidence>
<dbReference type="InterPro" id="IPR036736">
    <property type="entry name" value="ACP-like_sf"/>
</dbReference>
<dbReference type="Pfam" id="PF00109">
    <property type="entry name" value="ketoacyl-synt"/>
    <property type="match status" value="1"/>
</dbReference>
<dbReference type="InterPro" id="IPR020807">
    <property type="entry name" value="PKS_DH"/>
</dbReference>
<evidence type="ECO:0000256" key="9">
    <source>
        <dbReference type="SAM" id="MobiDB-lite"/>
    </source>
</evidence>
<dbReference type="InterPro" id="IPR014043">
    <property type="entry name" value="Acyl_transferase_dom"/>
</dbReference>
<evidence type="ECO:0000313" key="14">
    <source>
        <dbReference type="Proteomes" id="UP000054321"/>
    </source>
</evidence>
<evidence type="ECO:0000256" key="6">
    <source>
        <dbReference type="ARBA" id="ARBA00023268"/>
    </source>
</evidence>
<dbReference type="PROSITE" id="PS52004">
    <property type="entry name" value="KS3_2"/>
    <property type="match status" value="1"/>
</dbReference>
<dbReference type="Gene3D" id="3.40.50.150">
    <property type="entry name" value="Vaccinia Virus protein VP39"/>
    <property type="match status" value="1"/>
</dbReference>
<feature type="compositionally biased region" description="Low complexity" evidence="9">
    <location>
        <begin position="1086"/>
        <end position="1101"/>
    </location>
</feature>
<evidence type="ECO:0000256" key="5">
    <source>
        <dbReference type="ARBA" id="ARBA00023002"/>
    </source>
</evidence>
<dbReference type="SUPFAM" id="SSF55048">
    <property type="entry name" value="Probable ACP-binding domain of malonyl-CoA ACP transacylase"/>
    <property type="match status" value="1"/>
</dbReference>
<dbReference type="SMART" id="SM00827">
    <property type="entry name" value="PKS_AT"/>
    <property type="match status" value="1"/>
</dbReference>
<dbReference type="InterPro" id="IPR001227">
    <property type="entry name" value="Ac_transferase_dom_sf"/>
</dbReference>
<dbReference type="InterPro" id="IPR020806">
    <property type="entry name" value="PKS_PP-bd"/>
</dbReference>
<dbReference type="SUPFAM" id="SSF53901">
    <property type="entry name" value="Thiolase-like"/>
    <property type="match status" value="1"/>
</dbReference>
<evidence type="ECO:0000259" key="11">
    <source>
        <dbReference type="PROSITE" id="PS52004"/>
    </source>
</evidence>
<keyword evidence="5" id="KW-0560">Oxidoreductase</keyword>
<feature type="region of interest" description="N-terminal hotdog fold" evidence="8">
    <location>
        <begin position="949"/>
        <end position="1088"/>
    </location>
</feature>
<dbReference type="SMART" id="SM00829">
    <property type="entry name" value="PKS_ER"/>
    <property type="match status" value="1"/>
</dbReference>
<dbReference type="Pfam" id="PF16197">
    <property type="entry name" value="KAsynt_C_assoc"/>
    <property type="match status" value="1"/>
</dbReference>
<dbReference type="Pfam" id="PF23297">
    <property type="entry name" value="ACP_SdgA_C"/>
    <property type="match status" value="1"/>
</dbReference>
<dbReference type="InterPro" id="IPR006162">
    <property type="entry name" value="Ppantetheine_attach_site"/>
</dbReference>
<feature type="domain" description="PKS/mFAS DH" evidence="12">
    <location>
        <begin position="949"/>
        <end position="1261"/>
    </location>
</feature>
<dbReference type="SUPFAM" id="SSF52151">
    <property type="entry name" value="FabD/lysophospholipase-like"/>
    <property type="match status" value="1"/>
</dbReference>
<sequence length="2549" mass="279349">MDPNVPIAVIGMSCRFPGDVRDPEDLWKLCAEGRSAWSEIPVSRFSVESVYHPNGEKLSASNVIGGHFLDEDIALFDASFFNLSSEAAASMDPQFRLQLESTYEAMESAGITMQDVAGSNTSVFAGAFFRDYSESHTRDPDTLPRFLLLGVGTAMASNRISHFYDLRGASMTVDTGCSTTLTALHQACQSLRMGESNMSIVGGANIMLNPDNFMVMSCLSLLGKTGKSYAFDHRAEGYGRGEGSATVILKRLDDALRDGDPIRALIRATGVNQDGKTETVTTPSQEAQEELIRACYGRSGLDPSQTAYFEAHGTGTRTGDPIEARAIASVFKDNRPREEPLRIGSVKTNVGHTETASGLASIIKVTLALEKGQIPPTANFEKPNEKIHLDDWNLKVPTQLENWPEGSGIRRASINNFGYGGANAHVIMQDYESFLNSGSHRSIANGVTNGTNGINGVNGHHTKQSRRVILLSAKDEQACRKMATSLREYLDTKQVDDEDKFFASLAYTLGQRRSRFAWVAAHPVKCVSDLVTIIESGGMKPSRTMDGVPRLGYVFTGQGAQWYAMGRELIEAYPVFKSCLMEADRYLKELGATWSLLDELNRGEETSRVNNVALSTPLCVALQIALARLLQSWGITPNAVTSHSSGEMAAACAVGALSLRSTMASVLSRGELAGEMTALAERKGGMIAVGLGAAEAEKFLDQVTSGQLVAACFNSPSSTTISGDASAVEELEGILKSQQIFARRLKVDAAWHSHHVQSIAKPYRSFLERYATPVEGELDSVIYSSPTTGQRMKSLKDISNSQHWVDSLTNPVRFVEAFRNMCFGDNEDESNAVEVDMVIEIGPHGALSGPIHEIMSTLPEFRKSGVDISYLTCLVRKNDAVSTVQALACELARKGYPVDMDAVNFPSGRNKHDVQVLHDLPHYPWNHTTRHWSESRLNQSLRHRQGSPHDLLGSLSLGCNMLSPTWRHVIRISDVPWVRDHTVQTNIVYPGAGYLCMAIEGAHMQVQLQQKQQQTTIRGYRLRDIDILQALVIPESAGGIEVQLTLRPCNVKDLSATGWQEFQICSVTSGDSWLEHCKGLIKVDMQQQQQQHESQRSPPSQTQSDYRIRIDPKDIYANLRAAGIHHGPIFQNLKNIRARNKQSVSTFVVADTATTMPSNYEQPHILHPTTLDTVFQAAYTALPGAGSRTQNSQIPKSVKHVWVAHDIKSNTGHRFNAYTELNRANAQSFEADIVVANEVGNIPVLTVDGFVCQSIGNVTNQEPDCHANEKFITSKWAPDISFIKPAFLKQELNCPINSAEAEILVDLRRLCVYYIKDALCALTAGDVQQLSSHHKKFYVWMKLQVKLANENKLGAGSSLWLPATSRDKATLAAKANAASVNGEMICRLGPHLAKILRCELTPLELMLEDGFLNQYYEDALKLDRSNFQVSHLIKYLAHKNPRAKILEIGAGTGGATKSVLTALGTDDCDGGPLASSYEFTDLSSGFFEAAQDKFKAWKNLVKYKKLDIEQDPEKQGFNESSYDLIVACQVLHATKSMTNTMNNVRKLLKPGGKIILIETTQDQLDVQFAFGLLPGWWLSEEEERIFSPSLSVDMWDRVLHKTGFGGVEIEVHDCNDEELYCFSVIMATADPNPSNFNSDIKLIAQSSTPYEWLDNLKSSIAKSTGITPTIEPIESVHGDSSKVYIFLGELDRPILKSPNSMEFEAIKAFCTKSKGVFWITRGGAMSCEFVDLSLNVGFLRSLRMEYSGKRLAALDLDPNQEPWSLESISAITDVFTKVFDDSANYAINDFEFAYRDGVISIPRFHKDILRNTTVFPNEIKLPTPKMEPFYQPNRSLRLFIGNPGLLDTLAWDDDPDADKDLDADIIEVEPKAFGLNFRDVMVAMGQLNSALMGFECSGYVTRAGSNALAQGFKPGDRVAVLLRGYYGNLARVHWTSVVHIPDDMTFEIAASLPVSYCTAYVSIFDTARLQKGEKILIHAATGAFGQAAIILARHIGAEIYVTVGSEAKRHFIMKTYNIQPDHIFSSRDASFAAGIRAKTRGYGVDVVLNSLAGLLLQESVNCLAPFGRFVEIGKRDLEQNSHLALGPFTRSVSFSSIDLLAYADAKRLEIQQVFKNVISLFHQRVILPVDPITVHPVSELEKAYRLMQAGKHMGKIVIAMKPDDLVPVLPQSHSARLRADCSYLIVGGLGGIGRSVSHWMANHGAKNIIVISRSAGSMDKAASYIAEIENIGCKVKVVGCDISDDVQLTNVLNACGQEMPPIRGVIQAAMVLKDSILERMTLEDYTAGVRPKVLGTWNLHQQLLGKELDFFVMLSSLVGIAGYASQSSYSAGGAFQDALAKYRTMQGLPAVAIDLGQVKSIGYVAETDGTSERLLKQGFTLLSEDDVLSTIEAAILDPLSGQMTVGLNTGPGCHWEEATMSRDSRFTALRNRQSSQNAAANSNKVGSSDLGSKISAAASLEEVVDVIVGGITKKLMDIFMIEESEVQPSKPLSSFGVDSLVAVELRNMLALQASAEVSIFDIMQSSSITSLATTVATKSSNLDLSLIST</sequence>
<dbReference type="Proteomes" id="UP000054321">
    <property type="component" value="Unassembled WGS sequence"/>
</dbReference>
<dbReference type="SMART" id="SM00826">
    <property type="entry name" value="PKS_DH"/>
    <property type="match status" value="1"/>
</dbReference>
<dbReference type="GO" id="GO:0006633">
    <property type="term" value="P:fatty acid biosynthetic process"/>
    <property type="evidence" value="ECO:0007669"/>
    <property type="project" value="TreeGrafter"/>
</dbReference>
<dbReference type="PROSITE" id="PS52019">
    <property type="entry name" value="PKS_MFAS_DH"/>
    <property type="match status" value="1"/>
</dbReference>
<name>A0A0C3CWP4_OIDMZ</name>
<keyword evidence="1" id="KW-0596">Phosphopantetheine</keyword>
<dbReference type="InterPro" id="IPR049551">
    <property type="entry name" value="PKS_DH_C"/>
</dbReference>
<dbReference type="SMART" id="SM00822">
    <property type="entry name" value="PKS_KR"/>
    <property type="match status" value="1"/>
</dbReference>
<evidence type="ECO:0000313" key="13">
    <source>
        <dbReference type="EMBL" id="KIM94092.1"/>
    </source>
</evidence>
<dbReference type="GO" id="GO:0016491">
    <property type="term" value="F:oxidoreductase activity"/>
    <property type="evidence" value="ECO:0007669"/>
    <property type="project" value="UniProtKB-KW"/>
</dbReference>
<dbReference type="InterPro" id="IPR016035">
    <property type="entry name" value="Acyl_Trfase/lysoPLipase"/>
</dbReference>
<dbReference type="InterPro" id="IPR020843">
    <property type="entry name" value="ER"/>
</dbReference>
<dbReference type="InterPro" id="IPR014031">
    <property type="entry name" value="Ketoacyl_synth_C"/>
</dbReference>
<dbReference type="SUPFAM" id="SSF50129">
    <property type="entry name" value="GroES-like"/>
    <property type="match status" value="1"/>
</dbReference>
<reference evidence="14" key="2">
    <citation type="submission" date="2015-01" db="EMBL/GenBank/DDBJ databases">
        <title>Evolutionary Origins and Diversification of the Mycorrhizal Mutualists.</title>
        <authorList>
            <consortium name="DOE Joint Genome Institute"/>
            <consortium name="Mycorrhizal Genomics Consortium"/>
            <person name="Kohler A."/>
            <person name="Kuo A."/>
            <person name="Nagy L.G."/>
            <person name="Floudas D."/>
            <person name="Copeland A."/>
            <person name="Barry K.W."/>
            <person name="Cichocki N."/>
            <person name="Veneault-Fourrey C."/>
            <person name="LaButti K."/>
            <person name="Lindquist E.A."/>
            <person name="Lipzen A."/>
            <person name="Lundell T."/>
            <person name="Morin E."/>
            <person name="Murat C."/>
            <person name="Riley R."/>
            <person name="Ohm R."/>
            <person name="Sun H."/>
            <person name="Tunlid A."/>
            <person name="Henrissat B."/>
            <person name="Grigoriev I.V."/>
            <person name="Hibbett D.S."/>
            <person name="Martin F."/>
        </authorList>
    </citation>
    <scope>NUCLEOTIDE SEQUENCE [LARGE SCALE GENOMIC DNA]</scope>
    <source>
        <strain evidence="14">Zn</strain>
    </source>
</reference>
<dbReference type="Gene3D" id="3.10.129.110">
    <property type="entry name" value="Polyketide synthase dehydratase"/>
    <property type="match status" value="1"/>
</dbReference>
<dbReference type="CDD" id="cd00833">
    <property type="entry name" value="PKS"/>
    <property type="match status" value="1"/>
</dbReference>
<dbReference type="InterPro" id="IPR036291">
    <property type="entry name" value="NAD(P)-bd_dom_sf"/>
</dbReference>
<dbReference type="InterPro" id="IPR016039">
    <property type="entry name" value="Thiolase-like"/>
</dbReference>
<dbReference type="Gene3D" id="3.40.366.10">
    <property type="entry name" value="Malonyl-Coenzyme A Acyl Carrier Protein, domain 2"/>
    <property type="match status" value="1"/>
</dbReference>
<dbReference type="PANTHER" id="PTHR43775">
    <property type="entry name" value="FATTY ACID SYNTHASE"/>
    <property type="match status" value="1"/>
</dbReference>
<protein>
    <submittedName>
        <fullName evidence="13">Uncharacterized protein</fullName>
    </submittedName>
</protein>
<dbReference type="EMBL" id="KN832891">
    <property type="protein sequence ID" value="KIM94092.1"/>
    <property type="molecule type" value="Genomic_DNA"/>
</dbReference>
<feature type="domain" description="Carrier" evidence="10">
    <location>
        <begin position="2458"/>
        <end position="2539"/>
    </location>
</feature>
<gene>
    <name evidence="13" type="ORF">OIDMADRAFT_207730</name>
</gene>
<dbReference type="InterPro" id="IPR013217">
    <property type="entry name" value="Methyltransf_12"/>
</dbReference>
<dbReference type="InterPro" id="IPR050091">
    <property type="entry name" value="PKS_NRPS_Biosynth_Enz"/>
</dbReference>
<dbReference type="PANTHER" id="PTHR43775:SF29">
    <property type="entry name" value="ASPERFURANONE POLYKETIDE SYNTHASE AFOG-RELATED"/>
    <property type="match status" value="1"/>
</dbReference>
<dbReference type="SUPFAM" id="SSF47336">
    <property type="entry name" value="ACP-like"/>
    <property type="match status" value="1"/>
</dbReference>
<evidence type="ECO:0000256" key="8">
    <source>
        <dbReference type="PROSITE-ProRule" id="PRU01363"/>
    </source>
</evidence>
<dbReference type="InterPro" id="IPR049552">
    <property type="entry name" value="PKS_DH_N"/>
</dbReference>
<keyword evidence="4" id="KW-0521">NADP</keyword>
<dbReference type="Pfam" id="PF08659">
    <property type="entry name" value="KR"/>
    <property type="match status" value="1"/>
</dbReference>
<dbReference type="GO" id="GO:0030639">
    <property type="term" value="P:polyketide biosynthetic process"/>
    <property type="evidence" value="ECO:0007669"/>
    <property type="project" value="UniProtKB-ARBA"/>
</dbReference>
<dbReference type="Gene3D" id="3.30.70.3290">
    <property type="match status" value="1"/>
</dbReference>
<dbReference type="SMART" id="SM00823">
    <property type="entry name" value="PKS_PP"/>
    <property type="match status" value="1"/>
</dbReference>
<dbReference type="Pfam" id="PF13602">
    <property type="entry name" value="ADH_zinc_N_2"/>
    <property type="match status" value="1"/>
</dbReference>
<dbReference type="FunFam" id="3.40.50.720:FF:000209">
    <property type="entry name" value="Polyketide synthase Pks12"/>
    <property type="match status" value="1"/>
</dbReference>
<dbReference type="Pfam" id="PF08242">
    <property type="entry name" value="Methyltransf_12"/>
    <property type="match status" value="1"/>
</dbReference>
<dbReference type="InterPro" id="IPR029063">
    <property type="entry name" value="SAM-dependent_MTases_sf"/>
</dbReference>
<dbReference type="InterPro" id="IPR011032">
    <property type="entry name" value="GroES-like_sf"/>
</dbReference>
<dbReference type="Gene3D" id="1.10.1200.10">
    <property type="entry name" value="ACP-like"/>
    <property type="match status" value="1"/>
</dbReference>
<evidence type="ECO:0000256" key="3">
    <source>
        <dbReference type="ARBA" id="ARBA00022679"/>
    </source>
</evidence>
<feature type="region of interest" description="C-terminal hotdog fold" evidence="8">
    <location>
        <begin position="1107"/>
        <end position="1261"/>
    </location>
</feature>
<dbReference type="InterPro" id="IPR057326">
    <property type="entry name" value="KR_dom"/>
</dbReference>
<dbReference type="Gene3D" id="3.90.180.10">
    <property type="entry name" value="Medium-chain alcohol dehydrogenases, catalytic domain"/>
    <property type="match status" value="1"/>
</dbReference>
<feature type="region of interest" description="Disordered" evidence="9">
    <location>
        <begin position="1085"/>
        <end position="1105"/>
    </location>
</feature>
<dbReference type="InterPro" id="IPR014030">
    <property type="entry name" value="Ketoacyl_synth_N"/>
</dbReference>
<dbReference type="OrthoDB" id="329835at2759"/>
<keyword evidence="3" id="KW-0808">Transferase</keyword>
<dbReference type="SUPFAM" id="SSF53335">
    <property type="entry name" value="S-adenosyl-L-methionine-dependent methyltransferases"/>
    <property type="match status" value="1"/>
</dbReference>
<dbReference type="InterPro" id="IPR020841">
    <property type="entry name" value="PKS_Beta-ketoAc_synthase_dom"/>
</dbReference>
<proteinExistence type="predicted"/>
<dbReference type="InterPro" id="IPR013968">
    <property type="entry name" value="PKS_KR"/>
</dbReference>
<dbReference type="GO" id="GO:0004312">
    <property type="term" value="F:fatty acid synthase activity"/>
    <property type="evidence" value="ECO:0007669"/>
    <property type="project" value="TreeGrafter"/>
</dbReference>
<evidence type="ECO:0000256" key="1">
    <source>
        <dbReference type="ARBA" id="ARBA00022450"/>
    </source>
</evidence>
<dbReference type="Pfam" id="PF00698">
    <property type="entry name" value="Acyl_transf_1"/>
    <property type="match status" value="1"/>
</dbReference>
<dbReference type="Pfam" id="PF21089">
    <property type="entry name" value="PKS_DH_N"/>
    <property type="match status" value="1"/>
</dbReference>
<dbReference type="GO" id="GO:1901336">
    <property type="term" value="P:lactone biosynthetic process"/>
    <property type="evidence" value="ECO:0007669"/>
    <property type="project" value="UniProtKB-ARBA"/>
</dbReference>
<dbReference type="InterPro" id="IPR016036">
    <property type="entry name" value="Malonyl_transacylase_ACP-bd"/>
</dbReference>
<dbReference type="Pfam" id="PF02801">
    <property type="entry name" value="Ketoacyl-synt_C"/>
    <property type="match status" value="1"/>
</dbReference>
<evidence type="ECO:0000256" key="2">
    <source>
        <dbReference type="ARBA" id="ARBA00022553"/>
    </source>
</evidence>
<dbReference type="InterPro" id="IPR042104">
    <property type="entry name" value="PKS_dehydratase_sf"/>
</dbReference>
<keyword evidence="6" id="KW-0511">Multifunctional enzyme</keyword>
<evidence type="ECO:0000259" key="10">
    <source>
        <dbReference type="PROSITE" id="PS50075"/>
    </source>
</evidence>
<dbReference type="Gene3D" id="3.40.50.720">
    <property type="entry name" value="NAD(P)-binding Rossmann-like Domain"/>
    <property type="match status" value="1"/>
</dbReference>
<dbReference type="InterPro" id="IPR009081">
    <property type="entry name" value="PP-bd_ACP"/>
</dbReference>
<feature type="active site" description="Proton acceptor; for dehydratase activity" evidence="8">
    <location>
        <position position="981"/>
    </location>
</feature>
<dbReference type="Pfam" id="PF23114">
    <property type="entry name" value="NAD-bd_HRPKS_sdrA"/>
    <property type="match status" value="1"/>
</dbReference>
<dbReference type="GO" id="GO:0031177">
    <property type="term" value="F:phosphopantetheine binding"/>
    <property type="evidence" value="ECO:0007669"/>
    <property type="project" value="InterPro"/>
</dbReference>
<keyword evidence="7" id="KW-0012">Acyltransferase</keyword>
<accession>A0A0C3CWP4</accession>
<evidence type="ECO:0000259" key="12">
    <source>
        <dbReference type="PROSITE" id="PS52019"/>
    </source>
</evidence>
<dbReference type="SUPFAM" id="SSF51735">
    <property type="entry name" value="NAD(P)-binding Rossmann-fold domains"/>
    <property type="match status" value="2"/>
</dbReference>